<dbReference type="PROSITE" id="PS51257">
    <property type="entry name" value="PROKAR_LIPOPROTEIN"/>
    <property type="match status" value="1"/>
</dbReference>
<organism evidence="2 3">
    <name type="scientific">Anaeromonas frigoriresistens</name>
    <dbReference type="NCBI Taxonomy" id="2683708"/>
    <lineage>
        <taxon>Bacteria</taxon>
        <taxon>Bacillati</taxon>
        <taxon>Bacillota</taxon>
        <taxon>Tissierellia</taxon>
        <taxon>Tissierellales</taxon>
        <taxon>Thermohalobacteraceae</taxon>
        <taxon>Anaeromonas</taxon>
    </lineage>
</organism>
<dbReference type="AlphaFoldDB" id="A0A942UWZ4"/>
<accession>A0A942UWZ4</accession>
<dbReference type="Proteomes" id="UP000724672">
    <property type="component" value="Unassembled WGS sequence"/>
</dbReference>
<evidence type="ECO:0000313" key="3">
    <source>
        <dbReference type="Proteomes" id="UP000724672"/>
    </source>
</evidence>
<dbReference type="SMART" id="SM00909">
    <property type="entry name" value="Germane"/>
    <property type="match status" value="1"/>
</dbReference>
<feature type="domain" description="GerMN" evidence="1">
    <location>
        <begin position="74"/>
        <end position="161"/>
    </location>
</feature>
<dbReference type="RefSeq" id="WP_203365078.1">
    <property type="nucleotide sequence ID" value="NZ_WSFT01000013.1"/>
</dbReference>
<gene>
    <name evidence="2" type="ORF">GOQ27_01660</name>
</gene>
<evidence type="ECO:0000313" key="2">
    <source>
        <dbReference type="EMBL" id="MBS4537147.1"/>
    </source>
</evidence>
<comment type="caution">
    <text evidence="2">The sequence shown here is derived from an EMBL/GenBank/DDBJ whole genome shotgun (WGS) entry which is preliminary data.</text>
</comment>
<sequence length="284" mass="33265">MNKKLFLINIIIILTILAGCKNYDDISQSNDKTPIISPYSSENNFDVTLYYPDKNLERLVPKTIRIEDITNNLEIEVLEKLIEGIKDKDIKNLIPQKTKVRSIDISDQIAYINLSKEVNKEDITQEEEALLIYSIVNTMTQIDSINSVQILIDGERKDIFSNYYNIESPLKYSELIVKTNYVDPIDTIKKYYDIVKRQDPSELVDIFKEVDKKSRIAYGMQHINRDIKQYNIEGFKINNYKQTILVDVRIKVITNEDKEIDKNHVFSLVYVEEEDVFKISDIYE</sequence>
<dbReference type="InterPro" id="IPR019606">
    <property type="entry name" value="GerMN"/>
</dbReference>
<reference evidence="2" key="1">
    <citation type="submission" date="2019-12" db="EMBL/GenBank/DDBJ databases">
        <title>Clostridiaceae gen. nov. sp. nov., isolated from sediment in Xinjiang, China.</title>
        <authorList>
            <person name="Zhang R."/>
        </authorList>
    </citation>
    <scope>NUCLEOTIDE SEQUENCE</scope>
    <source>
        <strain evidence="2">D2Q-11</strain>
    </source>
</reference>
<dbReference type="EMBL" id="WSFT01000013">
    <property type="protein sequence ID" value="MBS4537147.1"/>
    <property type="molecule type" value="Genomic_DNA"/>
</dbReference>
<protein>
    <submittedName>
        <fullName evidence="2">GerMN domain-containing protein</fullName>
    </submittedName>
</protein>
<proteinExistence type="predicted"/>
<keyword evidence="3" id="KW-1185">Reference proteome</keyword>
<name>A0A942UWZ4_9FIRM</name>
<dbReference type="Pfam" id="PF10646">
    <property type="entry name" value="Germane"/>
    <property type="match status" value="1"/>
</dbReference>
<evidence type="ECO:0000259" key="1">
    <source>
        <dbReference type="SMART" id="SM00909"/>
    </source>
</evidence>